<keyword evidence="4" id="KW-1185">Reference proteome</keyword>
<dbReference type="Pfam" id="PF08939">
    <property type="entry name" value="Bles03"/>
    <property type="match status" value="1"/>
</dbReference>
<evidence type="ECO:0000256" key="2">
    <source>
        <dbReference type="SAM" id="MobiDB-lite"/>
    </source>
</evidence>
<evidence type="ECO:0000313" key="4">
    <source>
        <dbReference type="Proteomes" id="UP000696573"/>
    </source>
</evidence>
<organism evidence="3 4">
    <name type="scientific">Clonostachys rhizophaga</name>
    <dbReference type="NCBI Taxonomy" id="160324"/>
    <lineage>
        <taxon>Eukaryota</taxon>
        <taxon>Fungi</taxon>
        <taxon>Dikarya</taxon>
        <taxon>Ascomycota</taxon>
        <taxon>Pezizomycotina</taxon>
        <taxon>Sordariomycetes</taxon>
        <taxon>Hypocreomycetidae</taxon>
        <taxon>Hypocreales</taxon>
        <taxon>Bionectriaceae</taxon>
        <taxon>Clonostachys</taxon>
    </lineage>
</organism>
<dbReference type="SUPFAM" id="SSF55418">
    <property type="entry name" value="eIF4e-like"/>
    <property type="match status" value="1"/>
</dbReference>
<reference evidence="3" key="1">
    <citation type="submission" date="2021-10" db="EMBL/GenBank/DDBJ databases">
        <authorList>
            <person name="Piombo E."/>
        </authorList>
    </citation>
    <scope>NUCLEOTIDE SEQUENCE</scope>
</reference>
<dbReference type="InterPro" id="IPR015034">
    <property type="entry name" value="Bles03"/>
</dbReference>
<protein>
    <recommendedName>
        <fullName evidence="5">DUF1917-domain-containing protein</fullName>
    </recommendedName>
</protein>
<evidence type="ECO:0000313" key="3">
    <source>
        <dbReference type="EMBL" id="CAH0018522.1"/>
    </source>
</evidence>
<dbReference type="InterPro" id="IPR023398">
    <property type="entry name" value="TIF_eIF4e-like"/>
</dbReference>
<sequence>MDSDESDFYGEDDGIVPELEERIARFDVDEWAEGYRLNPARPRKSATRVADGSSHLHNPYAGVPYAWQLTETLDDFLARLPPATTSQADVPWIYICNPYLPGVPKAESDGAQHTGEGNGDEGPIQRESDIRLVVEAGMERLQLARSFLEELSSMNKSKAVVEREATKARQHAVSDILDLAHAAKVRAGKWMIFCTTQEVDEVWEIVARATAANQLGIAAKVAPKPVEEIIRKDRLICVYTSDFKDKADVGRVLKKLRELKLVEAKGRAVYYKPGTFYSTPIRGIARDANVVQDAFTYIGIGYGNPWGIKASLYSSWDKFPN</sequence>
<gene>
    <name evidence="3" type="ORF">CRHIZ90672A_00009207</name>
</gene>
<comment type="similarity">
    <text evidence="1">Belongs to the UPF0696 family.</text>
</comment>
<dbReference type="PANTHER" id="PTHR31977:SF1">
    <property type="entry name" value="UPF0696 PROTEIN C11ORF68"/>
    <property type="match status" value="1"/>
</dbReference>
<name>A0A9N9V9K3_9HYPO</name>
<dbReference type="AlphaFoldDB" id="A0A9N9V9K3"/>
<evidence type="ECO:0000256" key="1">
    <source>
        <dbReference type="ARBA" id="ARBA00010568"/>
    </source>
</evidence>
<comment type="caution">
    <text evidence="3">The sequence shown here is derived from an EMBL/GenBank/DDBJ whole genome shotgun (WGS) entry which is preliminary data.</text>
</comment>
<proteinExistence type="inferred from homology"/>
<evidence type="ECO:0008006" key="5">
    <source>
        <dbReference type="Google" id="ProtNLM"/>
    </source>
</evidence>
<dbReference type="OrthoDB" id="10067381at2759"/>
<dbReference type="Gene3D" id="3.30.760.10">
    <property type="entry name" value="RNA Cap, Translation Initiation Factor Eif4e"/>
    <property type="match status" value="1"/>
</dbReference>
<dbReference type="EMBL" id="CABFNQ020000533">
    <property type="protein sequence ID" value="CAH0018522.1"/>
    <property type="molecule type" value="Genomic_DNA"/>
</dbReference>
<dbReference type="PANTHER" id="PTHR31977">
    <property type="entry name" value="UPF0696 PROTEIN C11ORF68"/>
    <property type="match status" value="1"/>
</dbReference>
<accession>A0A9N9V9K3</accession>
<feature type="region of interest" description="Disordered" evidence="2">
    <location>
        <begin position="106"/>
        <end position="126"/>
    </location>
</feature>
<dbReference type="Proteomes" id="UP000696573">
    <property type="component" value="Unassembled WGS sequence"/>
</dbReference>